<protein>
    <submittedName>
        <fullName evidence="1">Uncharacterized protein</fullName>
    </submittedName>
</protein>
<dbReference type="AlphaFoldDB" id="A0A974HQB1"/>
<organism evidence="1 2">
    <name type="scientific">Xenopus laevis</name>
    <name type="common">African clawed frog</name>
    <dbReference type="NCBI Taxonomy" id="8355"/>
    <lineage>
        <taxon>Eukaryota</taxon>
        <taxon>Metazoa</taxon>
        <taxon>Chordata</taxon>
        <taxon>Craniata</taxon>
        <taxon>Vertebrata</taxon>
        <taxon>Euteleostomi</taxon>
        <taxon>Amphibia</taxon>
        <taxon>Batrachia</taxon>
        <taxon>Anura</taxon>
        <taxon>Pipoidea</taxon>
        <taxon>Pipidae</taxon>
        <taxon>Xenopodinae</taxon>
        <taxon>Xenopus</taxon>
        <taxon>Xenopus</taxon>
    </lineage>
</organism>
<sequence length="81" mass="9731">MSLLIIYDWPPFVTDERLCNLVDWISRQWPESGEILNFIIEVKLTGSIILCVCHFQLMWENLYCRQIHFLTFPVCVYLNSY</sequence>
<evidence type="ECO:0000313" key="1">
    <source>
        <dbReference type="EMBL" id="OCT86360.1"/>
    </source>
</evidence>
<evidence type="ECO:0000313" key="2">
    <source>
        <dbReference type="Proteomes" id="UP000694892"/>
    </source>
</evidence>
<dbReference type="EMBL" id="CM004471">
    <property type="protein sequence ID" value="OCT86360.1"/>
    <property type="molecule type" value="Genomic_DNA"/>
</dbReference>
<gene>
    <name evidence="1" type="ORF">XELAEV_18020053mg</name>
</gene>
<name>A0A974HQB1_XENLA</name>
<dbReference type="Proteomes" id="UP000694892">
    <property type="component" value="Chromosome 3S"/>
</dbReference>
<proteinExistence type="predicted"/>
<accession>A0A974HQB1</accession>
<reference evidence="2" key="1">
    <citation type="journal article" date="2016" name="Nature">
        <title>Genome evolution in the allotetraploid frog Xenopus laevis.</title>
        <authorList>
            <person name="Session A.M."/>
            <person name="Uno Y."/>
            <person name="Kwon T."/>
            <person name="Chapman J.A."/>
            <person name="Toyoda A."/>
            <person name="Takahashi S."/>
            <person name="Fukui A."/>
            <person name="Hikosaka A."/>
            <person name="Suzuki A."/>
            <person name="Kondo M."/>
            <person name="van Heeringen S.J."/>
            <person name="Quigley I."/>
            <person name="Heinz S."/>
            <person name="Ogino H."/>
            <person name="Ochi H."/>
            <person name="Hellsten U."/>
            <person name="Lyons J.B."/>
            <person name="Simakov O."/>
            <person name="Putnam N."/>
            <person name="Stites J."/>
            <person name="Kuroki Y."/>
            <person name="Tanaka T."/>
            <person name="Michiue T."/>
            <person name="Watanabe M."/>
            <person name="Bogdanovic O."/>
            <person name="Lister R."/>
            <person name="Georgiou G."/>
            <person name="Paranjpe S.S."/>
            <person name="van Kruijsbergen I."/>
            <person name="Shu S."/>
            <person name="Carlson J."/>
            <person name="Kinoshita T."/>
            <person name="Ohta Y."/>
            <person name="Mawaribuchi S."/>
            <person name="Jenkins J."/>
            <person name="Grimwood J."/>
            <person name="Schmutz J."/>
            <person name="Mitros T."/>
            <person name="Mozaffari S.V."/>
            <person name="Suzuki Y."/>
            <person name="Haramoto Y."/>
            <person name="Yamamoto T.S."/>
            <person name="Takagi C."/>
            <person name="Heald R."/>
            <person name="Miller K."/>
            <person name="Haudenschild C."/>
            <person name="Kitzman J."/>
            <person name="Nakayama T."/>
            <person name="Izutsu Y."/>
            <person name="Robert J."/>
            <person name="Fortriede J."/>
            <person name="Burns K."/>
            <person name="Lotay V."/>
            <person name="Karimi K."/>
            <person name="Yasuoka Y."/>
            <person name="Dichmann D.S."/>
            <person name="Flajnik M.F."/>
            <person name="Houston D.W."/>
            <person name="Shendure J."/>
            <person name="DuPasquier L."/>
            <person name="Vize P.D."/>
            <person name="Zorn A.M."/>
            <person name="Ito M."/>
            <person name="Marcotte E.M."/>
            <person name="Wallingford J.B."/>
            <person name="Ito Y."/>
            <person name="Asashima M."/>
            <person name="Ueno N."/>
            <person name="Matsuda Y."/>
            <person name="Veenstra G.J."/>
            <person name="Fujiyama A."/>
            <person name="Harland R.M."/>
            <person name="Taira M."/>
            <person name="Rokhsar D.S."/>
        </authorList>
    </citation>
    <scope>NUCLEOTIDE SEQUENCE [LARGE SCALE GENOMIC DNA]</scope>
    <source>
        <strain evidence="2">J</strain>
    </source>
</reference>